<dbReference type="AlphaFoldDB" id="A0A5A7U0G0"/>
<protein>
    <submittedName>
        <fullName evidence="2">Retrotransposon protein</fullName>
    </submittedName>
</protein>
<evidence type="ECO:0000256" key="1">
    <source>
        <dbReference type="SAM" id="MobiDB-lite"/>
    </source>
</evidence>
<proteinExistence type="predicted"/>
<comment type="caution">
    <text evidence="2">The sequence shown here is derived from an EMBL/GenBank/DDBJ whole genome shotgun (WGS) entry which is preliminary data.</text>
</comment>
<feature type="compositionally biased region" description="Polar residues" evidence="1">
    <location>
        <begin position="176"/>
        <end position="192"/>
    </location>
</feature>
<accession>A0A5A7U0G0</accession>
<dbReference type="EMBL" id="SSTE01013117">
    <property type="protein sequence ID" value="KAA0047716.1"/>
    <property type="molecule type" value="Genomic_DNA"/>
</dbReference>
<dbReference type="Proteomes" id="UP000321393">
    <property type="component" value="Unassembled WGS sequence"/>
</dbReference>
<evidence type="ECO:0000313" key="2">
    <source>
        <dbReference type="EMBL" id="KAA0047716.1"/>
    </source>
</evidence>
<reference evidence="2 3" key="1">
    <citation type="submission" date="2019-08" db="EMBL/GenBank/DDBJ databases">
        <title>Draft genome sequences of two oriental melons (Cucumis melo L. var makuwa).</title>
        <authorList>
            <person name="Kwon S.-Y."/>
        </authorList>
    </citation>
    <scope>NUCLEOTIDE SEQUENCE [LARGE SCALE GENOMIC DNA]</scope>
    <source>
        <strain evidence="3">cv. SW 3</strain>
        <tissue evidence="2">Leaf</tissue>
    </source>
</reference>
<evidence type="ECO:0000313" key="3">
    <source>
        <dbReference type="Proteomes" id="UP000321393"/>
    </source>
</evidence>
<organism evidence="2 3">
    <name type="scientific">Cucumis melo var. makuwa</name>
    <name type="common">Oriental melon</name>
    <dbReference type="NCBI Taxonomy" id="1194695"/>
    <lineage>
        <taxon>Eukaryota</taxon>
        <taxon>Viridiplantae</taxon>
        <taxon>Streptophyta</taxon>
        <taxon>Embryophyta</taxon>
        <taxon>Tracheophyta</taxon>
        <taxon>Spermatophyta</taxon>
        <taxon>Magnoliopsida</taxon>
        <taxon>eudicotyledons</taxon>
        <taxon>Gunneridae</taxon>
        <taxon>Pentapetalae</taxon>
        <taxon>rosids</taxon>
        <taxon>fabids</taxon>
        <taxon>Cucurbitales</taxon>
        <taxon>Cucurbitaceae</taxon>
        <taxon>Benincaseae</taxon>
        <taxon>Cucumis</taxon>
    </lineage>
</organism>
<gene>
    <name evidence="2" type="ORF">E6C27_scaffold115G002300</name>
</gene>
<sequence>MLKDRWAIIREKLYYPIKVQCRTILACYLVHNLINREMMNINIPDNIDEGDSTYATTASDDILYIETSKEWSQWRDELAEEMFTNMFTFIFKYEKFLKAPKHLWMKEEEATLVKCLVTLVTTGGWRSDNGTLDPGYEGFTNDDGNNIEIPTMYSQGLDMSSDDIMGTQPERASDGRNASNGSKRKQGSQPVETTKIIRSAMEYANNHLNHIADWSIIQRQDASVTWQEVSFYSYRESSN</sequence>
<name>A0A5A7U0G0_CUCMM</name>
<feature type="region of interest" description="Disordered" evidence="1">
    <location>
        <begin position="158"/>
        <end position="192"/>
    </location>
</feature>